<feature type="region of interest" description="Disordered" evidence="4">
    <location>
        <begin position="310"/>
        <end position="329"/>
    </location>
</feature>
<dbReference type="InterPro" id="IPR018060">
    <property type="entry name" value="HTH_AraC"/>
</dbReference>
<dbReference type="PROSITE" id="PS01124">
    <property type="entry name" value="HTH_ARAC_FAMILY_2"/>
    <property type="match status" value="1"/>
</dbReference>
<dbReference type="Gene3D" id="1.10.10.60">
    <property type="entry name" value="Homeodomain-like"/>
    <property type="match status" value="1"/>
</dbReference>
<evidence type="ECO:0000256" key="1">
    <source>
        <dbReference type="ARBA" id="ARBA00023015"/>
    </source>
</evidence>
<organism evidence="6 7">
    <name type="scientific">Pseudonocardia humida</name>
    <dbReference type="NCBI Taxonomy" id="2800819"/>
    <lineage>
        <taxon>Bacteria</taxon>
        <taxon>Bacillati</taxon>
        <taxon>Actinomycetota</taxon>
        <taxon>Actinomycetes</taxon>
        <taxon>Pseudonocardiales</taxon>
        <taxon>Pseudonocardiaceae</taxon>
        <taxon>Pseudonocardia</taxon>
    </lineage>
</organism>
<dbReference type="InterPro" id="IPR020449">
    <property type="entry name" value="Tscrpt_reg_AraC-type_HTH"/>
</dbReference>
<keyword evidence="3" id="KW-0804">Transcription</keyword>
<dbReference type="PANTHER" id="PTHR46796">
    <property type="entry name" value="HTH-TYPE TRANSCRIPTIONAL ACTIVATOR RHAS-RELATED"/>
    <property type="match status" value="1"/>
</dbReference>
<dbReference type="EMBL" id="JAGSOV010000061">
    <property type="protein sequence ID" value="MCO1659088.1"/>
    <property type="molecule type" value="Genomic_DNA"/>
</dbReference>
<dbReference type="Pfam" id="PF12833">
    <property type="entry name" value="HTH_18"/>
    <property type="match status" value="1"/>
</dbReference>
<evidence type="ECO:0000256" key="2">
    <source>
        <dbReference type="ARBA" id="ARBA00023125"/>
    </source>
</evidence>
<dbReference type="PANTHER" id="PTHR46796:SF6">
    <property type="entry name" value="ARAC SUBFAMILY"/>
    <property type="match status" value="1"/>
</dbReference>
<sequence length="355" mass="38155">MTIVHDEPRAAPVYGGGGRPGDPRRRTAAWEGVLASTHVGFDVRLPEPDAFTATVSRRRFGALSLVECDCGAFSGRRGKAVMGDAGEGSIGLQIVRHGAEQVLRGRAAGHTLTTGAVGLWDGTRPVDVDVPGPFRKRTVIFPRDLVHAVSPRLADVETVPALAERPGTGLLVRYVDALSEELPRLDERSAGAAADVLLELVRAVVEPDAVDARAARREALRARARRYIRANLADPRLGPAAVARALAVSLRTLHAAFADTDESVAALVRRSRLARCMEDLLAPTGGTVTEIAFRWGFTDPTHFSHVFKREYGHSPREARRSRRTDGMRAAGGARIDGARIDGARIDKEVSAQPLA</sequence>
<dbReference type="SMART" id="SM00342">
    <property type="entry name" value="HTH_ARAC"/>
    <property type="match status" value="1"/>
</dbReference>
<keyword evidence="1" id="KW-0805">Transcription regulation</keyword>
<comment type="caution">
    <text evidence="6">The sequence shown here is derived from an EMBL/GenBank/DDBJ whole genome shotgun (WGS) entry which is preliminary data.</text>
</comment>
<evidence type="ECO:0000313" key="6">
    <source>
        <dbReference type="EMBL" id="MCO1659088.1"/>
    </source>
</evidence>
<evidence type="ECO:0000313" key="7">
    <source>
        <dbReference type="Proteomes" id="UP001165283"/>
    </source>
</evidence>
<dbReference type="Pfam" id="PF14525">
    <property type="entry name" value="AraC_binding_2"/>
    <property type="match status" value="1"/>
</dbReference>
<name>A0ABT1A854_9PSEU</name>
<reference evidence="6" key="1">
    <citation type="submission" date="2021-04" db="EMBL/GenBank/DDBJ databases">
        <title>Pseudonocardia sp. nov., isolated from sandy soil of mangrove forest.</title>
        <authorList>
            <person name="Zan Z."/>
            <person name="Huang R."/>
            <person name="Liu W."/>
        </authorList>
    </citation>
    <scope>NUCLEOTIDE SEQUENCE</scope>
    <source>
        <strain evidence="6">S2-4</strain>
    </source>
</reference>
<keyword evidence="7" id="KW-1185">Reference proteome</keyword>
<proteinExistence type="predicted"/>
<dbReference type="Proteomes" id="UP001165283">
    <property type="component" value="Unassembled WGS sequence"/>
</dbReference>
<accession>A0ABT1A854</accession>
<feature type="compositionally biased region" description="Basic and acidic residues" evidence="4">
    <location>
        <begin position="310"/>
        <end position="326"/>
    </location>
</feature>
<evidence type="ECO:0000256" key="4">
    <source>
        <dbReference type="SAM" id="MobiDB-lite"/>
    </source>
</evidence>
<keyword evidence="2" id="KW-0238">DNA-binding</keyword>
<dbReference type="InterPro" id="IPR050204">
    <property type="entry name" value="AraC_XylS_family_regulators"/>
</dbReference>
<evidence type="ECO:0000256" key="3">
    <source>
        <dbReference type="ARBA" id="ARBA00023163"/>
    </source>
</evidence>
<dbReference type="RefSeq" id="WP_252443705.1">
    <property type="nucleotide sequence ID" value="NZ_JAGSOV010000061.1"/>
</dbReference>
<feature type="region of interest" description="Disordered" evidence="4">
    <location>
        <begin position="1"/>
        <end position="24"/>
    </location>
</feature>
<protein>
    <submittedName>
        <fullName evidence="6">Helix-turn-helix domain-containing protein</fullName>
    </submittedName>
</protein>
<dbReference type="InterPro" id="IPR009057">
    <property type="entry name" value="Homeodomain-like_sf"/>
</dbReference>
<dbReference type="SUPFAM" id="SSF46689">
    <property type="entry name" value="Homeodomain-like"/>
    <property type="match status" value="1"/>
</dbReference>
<dbReference type="InterPro" id="IPR035418">
    <property type="entry name" value="AraC-bd_2"/>
</dbReference>
<feature type="domain" description="HTH araC/xylS-type" evidence="5">
    <location>
        <begin position="222"/>
        <end position="321"/>
    </location>
</feature>
<gene>
    <name evidence="6" type="ORF">KDL28_28860</name>
</gene>
<evidence type="ECO:0000259" key="5">
    <source>
        <dbReference type="PROSITE" id="PS01124"/>
    </source>
</evidence>
<dbReference type="PRINTS" id="PR00032">
    <property type="entry name" value="HTHARAC"/>
</dbReference>